<dbReference type="RefSeq" id="XP_020451128.1">
    <property type="nucleotide sequence ID" value="XM_020595472.1"/>
</dbReference>
<reference evidence="25" key="1">
    <citation type="submission" date="2025-08" db="UniProtKB">
        <authorList>
            <consortium name="Ensembl"/>
        </authorList>
    </citation>
    <scope>IDENTIFICATION</scope>
</reference>
<evidence type="ECO:0000256" key="6">
    <source>
        <dbReference type="ARBA" id="ARBA00022968"/>
    </source>
</evidence>
<evidence type="ECO:0000256" key="17">
    <source>
        <dbReference type="ARBA" id="ARBA00041976"/>
    </source>
</evidence>
<dbReference type="InterPro" id="IPR051142">
    <property type="entry name" value="Glycosyltransferase_29"/>
</dbReference>
<keyword evidence="12" id="KW-0325">Glycoprotein</keyword>
<evidence type="ECO:0000256" key="11">
    <source>
        <dbReference type="ARBA" id="ARBA00023157"/>
    </source>
</evidence>
<evidence type="ECO:0000256" key="5">
    <source>
        <dbReference type="ARBA" id="ARBA00022692"/>
    </source>
</evidence>
<protein>
    <recommendedName>
        <fullName evidence="14">Lactosylceramide alpha-2,3-sialyltransferase</fullName>
        <ecNumber evidence="13">2.4.3.9</ecNumber>
    </recommendedName>
    <alternativeName>
        <fullName evidence="15">CMP-NeuAc:lactosylceramide alpha-2,3-sialyltransferase</fullName>
    </alternativeName>
    <alternativeName>
        <fullName evidence="18">Ganglioside GM3 synthase</fullName>
    </alternativeName>
    <alternativeName>
        <fullName evidence="17">ST3Gal V</fullName>
    </alternativeName>
    <alternativeName>
        <fullName evidence="16">Sialyltransferase 9</fullName>
    </alternativeName>
</protein>
<dbReference type="CTD" id="8869"/>
<evidence type="ECO:0000256" key="12">
    <source>
        <dbReference type="ARBA" id="ARBA00023180"/>
    </source>
</evidence>
<dbReference type="GO" id="GO:0047291">
    <property type="term" value="F:lactosylceramide alpha-2,3-sialyltransferase activity"/>
    <property type="evidence" value="ECO:0007669"/>
    <property type="project" value="UniProtKB-EC"/>
</dbReference>
<evidence type="ECO:0000256" key="4">
    <source>
        <dbReference type="ARBA" id="ARBA00022679"/>
    </source>
</evidence>
<keyword evidence="8" id="KW-0333">Golgi apparatus</keyword>
<dbReference type="PANTHER" id="PTHR13713">
    <property type="entry name" value="SIALYLTRANSFERASE"/>
    <property type="match status" value="1"/>
</dbReference>
<dbReference type="Gene3D" id="3.90.1480.20">
    <property type="entry name" value="Glycosyl transferase family 29"/>
    <property type="match status" value="1"/>
</dbReference>
<dbReference type="GO" id="GO:0006629">
    <property type="term" value="P:lipid metabolic process"/>
    <property type="evidence" value="ECO:0007669"/>
    <property type="project" value="UniProtKB-KW"/>
</dbReference>
<evidence type="ECO:0000313" key="26">
    <source>
        <dbReference type="Proteomes" id="UP000261600"/>
    </source>
</evidence>
<keyword evidence="4" id="KW-0808">Transferase</keyword>
<dbReference type="InterPro" id="IPR038578">
    <property type="entry name" value="GT29-like_sf"/>
</dbReference>
<dbReference type="Pfam" id="PF00777">
    <property type="entry name" value="Glyco_transf_29"/>
    <property type="match status" value="1"/>
</dbReference>
<evidence type="ECO:0000256" key="1">
    <source>
        <dbReference type="ARBA" id="ARBA00004323"/>
    </source>
</evidence>
<comment type="similarity">
    <text evidence="2">Belongs to the glycosyltransferase 29 family.</text>
</comment>
<evidence type="ECO:0000256" key="15">
    <source>
        <dbReference type="ARBA" id="ARBA00041341"/>
    </source>
</evidence>
<name>A0A3Q3JIS3_MONAL</name>
<evidence type="ECO:0000256" key="19">
    <source>
        <dbReference type="ARBA" id="ARBA00043651"/>
    </source>
</evidence>
<dbReference type="GO" id="GO:0000139">
    <property type="term" value="C:Golgi membrane"/>
    <property type="evidence" value="ECO:0007669"/>
    <property type="project" value="UniProtKB-SubCell"/>
</dbReference>
<dbReference type="PANTHER" id="PTHR13713:SF60">
    <property type="entry name" value="LACTOSYLCERAMIDE ALPHA-2,3-SIALYLTRANSFERASE"/>
    <property type="match status" value="1"/>
</dbReference>
<evidence type="ECO:0000256" key="18">
    <source>
        <dbReference type="ARBA" id="ARBA00042545"/>
    </source>
</evidence>
<keyword evidence="3" id="KW-0328">Glycosyltransferase</keyword>
<keyword evidence="11" id="KW-1015">Disulfide bond</keyword>
<dbReference type="Proteomes" id="UP000261600">
    <property type="component" value="Unplaced"/>
</dbReference>
<comment type="catalytic activity">
    <reaction evidence="19">
        <text>a beta-D-Gal-(1-&gt;4)-beta-D-Glc-(1&lt;-&gt;1)-Cer(d18:1(4E)) + CMP-N-acetyl-beta-neuraminate = a ganglioside GM3 (d18:1(4E)) + CMP + H(+)</text>
        <dbReference type="Rhea" id="RHEA:18417"/>
        <dbReference type="ChEBI" id="CHEBI:15378"/>
        <dbReference type="ChEBI" id="CHEBI:17950"/>
        <dbReference type="ChEBI" id="CHEBI:57812"/>
        <dbReference type="ChEBI" id="CHEBI:60065"/>
        <dbReference type="ChEBI" id="CHEBI:60377"/>
        <dbReference type="EC" id="2.4.3.9"/>
    </reaction>
    <physiologicalReaction direction="left-to-right" evidence="19">
        <dbReference type="Rhea" id="RHEA:18418"/>
    </physiologicalReaction>
</comment>
<comment type="catalytic activity">
    <reaction evidence="23">
        <text>ganglioside GA1 (d18:1(4E)/18:0) + CMP-N-acetyl-beta-neuraminate = ganglioside GM1 (d18:1(4E)/18:0) + CMP + H(+)</text>
        <dbReference type="Rhea" id="RHEA:41784"/>
        <dbReference type="ChEBI" id="CHEBI:15378"/>
        <dbReference type="ChEBI" id="CHEBI:57812"/>
        <dbReference type="ChEBI" id="CHEBI:60377"/>
        <dbReference type="ChEBI" id="CHEBI:73110"/>
        <dbReference type="ChEBI" id="CHEBI:78484"/>
    </reaction>
    <physiologicalReaction direction="left-to-right" evidence="23">
        <dbReference type="Rhea" id="RHEA:41785"/>
    </physiologicalReaction>
</comment>
<keyword evidence="26" id="KW-1185">Reference proteome</keyword>
<evidence type="ECO:0000256" key="16">
    <source>
        <dbReference type="ARBA" id="ARBA00041896"/>
    </source>
</evidence>
<evidence type="ECO:0000256" key="24">
    <source>
        <dbReference type="SAM" id="Phobius"/>
    </source>
</evidence>
<keyword evidence="9" id="KW-0443">Lipid metabolism</keyword>
<evidence type="ECO:0000256" key="14">
    <source>
        <dbReference type="ARBA" id="ARBA00039792"/>
    </source>
</evidence>
<dbReference type="KEGG" id="malb:109957532"/>
<proteinExistence type="inferred from homology"/>
<keyword evidence="5 24" id="KW-0812">Transmembrane</keyword>
<comment type="catalytic activity">
    <reaction evidence="22">
        <text>ganglioside GA2 (d18:1(4E)/18:0) + CMP-N-acetyl-beta-neuraminate = ganglioside GM2 (d18:1(4E)/18:0) + CMP + H(+)</text>
        <dbReference type="Rhea" id="RHEA:41776"/>
        <dbReference type="ChEBI" id="CHEBI:15378"/>
        <dbReference type="ChEBI" id="CHEBI:57812"/>
        <dbReference type="ChEBI" id="CHEBI:60377"/>
        <dbReference type="ChEBI" id="CHEBI:78485"/>
        <dbReference type="ChEBI" id="CHEBI:78486"/>
    </reaction>
    <physiologicalReaction direction="left-to-right" evidence="22">
        <dbReference type="Rhea" id="RHEA:41777"/>
    </physiologicalReaction>
</comment>
<dbReference type="InterPro" id="IPR001675">
    <property type="entry name" value="Glyco_trans_29"/>
</dbReference>
<dbReference type="FunFam" id="3.90.1480.20:FF:000006">
    <property type="entry name" value="ST3 beta-galactoside alpha-2,3-sialyltransferase 5"/>
    <property type="match status" value="1"/>
</dbReference>
<reference evidence="25" key="2">
    <citation type="submission" date="2025-09" db="UniProtKB">
        <authorList>
            <consortium name="Ensembl"/>
        </authorList>
    </citation>
    <scope>IDENTIFICATION</scope>
</reference>
<accession>A0A3Q3JIS3</accession>
<keyword evidence="7 24" id="KW-1133">Transmembrane helix</keyword>
<dbReference type="EC" id="2.4.3.9" evidence="13"/>
<evidence type="ECO:0000256" key="3">
    <source>
        <dbReference type="ARBA" id="ARBA00022676"/>
    </source>
</evidence>
<comment type="catalytic activity">
    <reaction evidence="21">
        <text>a beta-D-Gal-(1&lt;-&gt;1')-ceramide + CMP-N-acetyl-beta-neuraminate = N-acetyl-alpha-neuraminosyl-(2-&gt;3)-beta-D-galactosyl-(1&lt;-&gt;1')-ceramide + CMP + H(+)</text>
        <dbReference type="Rhea" id="RHEA:41780"/>
        <dbReference type="ChEBI" id="CHEBI:15378"/>
        <dbReference type="ChEBI" id="CHEBI:57812"/>
        <dbReference type="ChEBI" id="CHEBI:60377"/>
        <dbReference type="ChEBI" id="CHEBI:82643"/>
        <dbReference type="ChEBI" id="CHEBI:143593"/>
    </reaction>
    <physiologicalReaction direction="left-to-right" evidence="21">
        <dbReference type="Rhea" id="RHEA:41781"/>
    </physiologicalReaction>
</comment>
<evidence type="ECO:0000256" key="10">
    <source>
        <dbReference type="ARBA" id="ARBA00023136"/>
    </source>
</evidence>
<evidence type="ECO:0000256" key="2">
    <source>
        <dbReference type="ARBA" id="ARBA00006003"/>
    </source>
</evidence>
<evidence type="ECO:0000256" key="22">
    <source>
        <dbReference type="ARBA" id="ARBA00048805"/>
    </source>
</evidence>
<dbReference type="AlphaFoldDB" id="A0A3Q3JIS3"/>
<organism evidence="25 26">
    <name type="scientific">Monopterus albus</name>
    <name type="common">Swamp eel</name>
    <dbReference type="NCBI Taxonomy" id="43700"/>
    <lineage>
        <taxon>Eukaryota</taxon>
        <taxon>Metazoa</taxon>
        <taxon>Chordata</taxon>
        <taxon>Craniata</taxon>
        <taxon>Vertebrata</taxon>
        <taxon>Euteleostomi</taxon>
        <taxon>Actinopterygii</taxon>
        <taxon>Neopterygii</taxon>
        <taxon>Teleostei</taxon>
        <taxon>Neoteleostei</taxon>
        <taxon>Acanthomorphata</taxon>
        <taxon>Anabantaria</taxon>
        <taxon>Synbranchiformes</taxon>
        <taxon>Synbranchidae</taxon>
        <taxon>Monopterus</taxon>
    </lineage>
</organism>
<evidence type="ECO:0000256" key="7">
    <source>
        <dbReference type="ARBA" id="ARBA00022989"/>
    </source>
</evidence>
<keyword evidence="6" id="KW-0735">Signal-anchor</keyword>
<evidence type="ECO:0000256" key="9">
    <source>
        <dbReference type="ARBA" id="ARBA00023098"/>
    </source>
</evidence>
<evidence type="ECO:0000256" key="20">
    <source>
        <dbReference type="ARBA" id="ARBA00045587"/>
    </source>
</evidence>
<evidence type="ECO:0000256" key="13">
    <source>
        <dbReference type="ARBA" id="ARBA00039111"/>
    </source>
</evidence>
<dbReference type="GeneID" id="109957532"/>
<keyword evidence="10 24" id="KW-0472">Membrane</keyword>
<evidence type="ECO:0000313" key="25">
    <source>
        <dbReference type="Ensembl" id="ENSMALP00000019334.1"/>
    </source>
</evidence>
<evidence type="ECO:0000256" key="8">
    <source>
        <dbReference type="ARBA" id="ARBA00023034"/>
    </source>
</evidence>
<comment type="function">
    <text evidence="20">Transfers the sialyl group (N-acetyl-alpha-neuraminyl or NeuAc) from CMP-NeuAc to the non-reducing terminal galactose (Gal) of glycosphingolipids forming gangliosides (important molecules involved in the regulation of multiple cellular processes, including cell proliferation and differentiation, apoptosis, embryogenesis, development, and oncogenesis). Mainly involved in the biosynthesis of ganglioside GM3 but can also use different glycolipids as substrate acceptors such as D-galactosylceramide (GalCer), asialo-GM2 (GA2) and asialo-GM1 (GA1), although less preferentially than beta-D-Gal-(1-&gt;4)-beta-D-Glc-(1&lt;-&gt;1)-Cer (LacCer).</text>
</comment>
<dbReference type="OrthoDB" id="10264956at2759"/>
<dbReference type="STRING" id="43700.ENSMALP00000019334"/>
<feature type="transmembrane region" description="Helical" evidence="24">
    <location>
        <begin position="46"/>
        <end position="66"/>
    </location>
</feature>
<evidence type="ECO:0000256" key="21">
    <source>
        <dbReference type="ARBA" id="ARBA00048050"/>
    </source>
</evidence>
<evidence type="ECO:0000256" key="23">
    <source>
        <dbReference type="ARBA" id="ARBA00049539"/>
    </source>
</evidence>
<dbReference type="Ensembl" id="ENSMALT00000019719.1">
    <property type="protein sequence ID" value="ENSMALP00000019334.1"/>
    <property type="gene ID" value="ENSMALG00000013494.1"/>
</dbReference>
<sequence length="399" mass="45465">MERITPLRARVLHALAEAEKPEECSEPSVNENNMRLPLCRPPHRRGYMITVVLGLLLLVIFFLPLISKTTHKPLEWHVSPEHKKKVHEHAQSVLDSQCRPGSTRQRLLARLPASSHRTQPFLWKNMPLPDELFQYPPPFGFKGHQGRVEDLLKLLPNSDDTSQMKKTERCQRCMVVGNGGILRGLELGPLINHFDTIIRLNSGPLEGFSVDVGNRTSIRMSYPEGTPHPWVDRDPHTLFVGVTYKRVDINWMSAMISKNAVSLWDRLFFWKSIPDQVPVKPHRFRLLNPQVIEETAFYLLKYPAPTSRLWGSDQNVPTLGVSALNLASLLCDEVSLAGFGYNFSDHRMPLHYHDSMPMSAMLQQYMHNVDKETELLRILVKDGTITDVSGGIYCSFCTS</sequence>
<comment type="subcellular location">
    <subcellularLocation>
        <location evidence="1">Golgi apparatus membrane</location>
        <topology evidence="1">Single-pass type II membrane protein</topology>
    </subcellularLocation>
</comment>